<evidence type="ECO:0000256" key="1">
    <source>
        <dbReference type="SAM" id="Phobius"/>
    </source>
</evidence>
<dbReference type="PROSITE" id="PS51257">
    <property type="entry name" value="PROKAR_LIPOPROTEIN"/>
    <property type="match status" value="1"/>
</dbReference>
<reference evidence="3" key="1">
    <citation type="submission" date="2016-10" db="EMBL/GenBank/DDBJ databases">
        <authorList>
            <person name="Varghese N."/>
            <person name="Submissions S."/>
        </authorList>
    </citation>
    <scope>NUCLEOTIDE SEQUENCE [LARGE SCALE GENOMIC DNA]</scope>
    <source>
        <strain evidence="3">DSM 17071</strain>
    </source>
</reference>
<organism evidence="2 3">
    <name type="scientific">Chryseobacterium taeanense</name>
    <dbReference type="NCBI Taxonomy" id="311334"/>
    <lineage>
        <taxon>Bacteria</taxon>
        <taxon>Pseudomonadati</taxon>
        <taxon>Bacteroidota</taxon>
        <taxon>Flavobacteriia</taxon>
        <taxon>Flavobacteriales</taxon>
        <taxon>Weeksellaceae</taxon>
        <taxon>Chryseobacterium group</taxon>
        <taxon>Chryseobacterium</taxon>
    </lineage>
</organism>
<dbReference type="Proteomes" id="UP000198869">
    <property type="component" value="Unassembled WGS sequence"/>
</dbReference>
<evidence type="ECO:0008006" key="4">
    <source>
        <dbReference type="Google" id="ProtNLM"/>
    </source>
</evidence>
<dbReference type="AlphaFoldDB" id="A0A1G8J0J7"/>
<keyword evidence="1" id="KW-1133">Transmembrane helix</keyword>
<proteinExistence type="predicted"/>
<feature type="transmembrane region" description="Helical" evidence="1">
    <location>
        <begin position="165"/>
        <end position="185"/>
    </location>
</feature>
<accession>A0A1G8J0J7</accession>
<evidence type="ECO:0000313" key="2">
    <source>
        <dbReference type="EMBL" id="SDI24646.1"/>
    </source>
</evidence>
<keyword evidence="3" id="KW-1185">Reference proteome</keyword>
<dbReference type="STRING" id="311334.SAMN05421846_105173"/>
<dbReference type="EMBL" id="FNDW01000005">
    <property type="protein sequence ID" value="SDI24646.1"/>
    <property type="molecule type" value="Genomic_DNA"/>
</dbReference>
<gene>
    <name evidence="2" type="ORF">SAMN05421846_105173</name>
</gene>
<keyword evidence="1" id="KW-0472">Membrane</keyword>
<evidence type="ECO:0000313" key="3">
    <source>
        <dbReference type="Proteomes" id="UP000198869"/>
    </source>
</evidence>
<sequence length="190" mass="21367">MKAKILLLIIFSGLTLGCCRSKQKVTTVSKENIQETEKVKVDSLSLLHSESSESKSADISIKEYKNELSGDMSITGKSDTSNPFIFHNIVGNDTIQSISIMGNAEYSISNHYTKASSKKSENKKEESTNVFQDIAQNKVSKETAREKSSEAYQETKKIKVTGFQITAWIFMTILGITVILMFFTYKYFKK</sequence>
<dbReference type="OrthoDB" id="1259727at2"/>
<name>A0A1G8J0J7_9FLAO</name>
<protein>
    <recommendedName>
        <fullName evidence="4">Lipoprotein</fullName>
    </recommendedName>
</protein>
<dbReference type="RefSeq" id="WP_089857523.1">
    <property type="nucleotide sequence ID" value="NZ_FNDW01000005.1"/>
</dbReference>
<keyword evidence="1" id="KW-0812">Transmembrane</keyword>